<keyword evidence="2" id="KW-0378">Hydrolase</keyword>
<protein>
    <recommendedName>
        <fullName evidence="5">Thioesterase</fullName>
    </recommendedName>
</protein>
<dbReference type="InterPro" id="IPR050563">
    <property type="entry name" value="4-hydroxybenzoyl-CoA_TE"/>
</dbReference>
<proteinExistence type="inferred from homology"/>
<dbReference type="PANTHER" id="PTHR31793:SF27">
    <property type="entry name" value="NOVEL THIOESTERASE SUPERFAMILY DOMAIN AND SAPOSIN A-TYPE DOMAIN CONTAINING PROTEIN (0610012H03RIK)"/>
    <property type="match status" value="1"/>
</dbReference>
<dbReference type="InterPro" id="IPR029069">
    <property type="entry name" value="HotDog_dom_sf"/>
</dbReference>
<comment type="similarity">
    <text evidence="1">Belongs to the 4-hydroxybenzoyl-CoA thioesterase family.</text>
</comment>
<accession>A0ABM7WUU7</accession>
<evidence type="ECO:0000313" key="3">
    <source>
        <dbReference type="EMBL" id="BDG03171.1"/>
    </source>
</evidence>
<name>A0ABM7WUU7_9BACT</name>
<dbReference type="Gene3D" id="3.10.129.10">
    <property type="entry name" value="Hotdog Thioesterase"/>
    <property type="match status" value="1"/>
</dbReference>
<gene>
    <name evidence="3" type="ORF">AMOR_21670</name>
</gene>
<sequence>MCCRVAFRAAFVLDRSMPRVEIPFPEHALFRTELPIRIDDVNYGGHLGNDAVLALAQEVRLRFLVAHGFASELDVAGVGLVMADAMVQYRAEGRYGMVLEVELAAGEVRSRRTELLYRMRDRATGQEIARVATGLLWFDYAARKVVSMPEAFRRVVEPPPAG</sequence>
<organism evidence="3 4">
    <name type="scientific">Anaeromyxobacter oryzae</name>
    <dbReference type="NCBI Taxonomy" id="2918170"/>
    <lineage>
        <taxon>Bacteria</taxon>
        <taxon>Pseudomonadati</taxon>
        <taxon>Myxococcota</taxon>
        <taxon>Myxococcia</taxon>
        <taxon>Myxococcales</taxon>
        <taxon>Cystobacterineae</taxon>
        <taxon>Anaeromyxobacteraceae</taxon>
        <taxon>Anaeromyxobacter</taxon>
    </lineage>
</organism>
<dbReference type="Pfam" id="PF13279">
    <property type="entry name" value="4HBT_2"/>
    <property type="match status" value="1"/>
</dbReference>
<dbReference type="PANTHER" id="PTHR31793">
    <property type="entry name" value="4-HYDROXYBENZOYL-COA THIOESTERASE FAMILY MEMBER"/>
    <property type="match status" value="1"/>
</dbReference>
<evidence type="ECO:0000256" key="2">
    <source>
        <dbReference type="ARBA" id="ARBA00022801"/>
    </source>
</evidence>
<dbReference type="Proteomes" id="UP001162891">
    <property type="component" value="Chromosome"/>
</dbReference>
<keyword evidence="4" id="KW-1185">Reference proteome</keyword>
<evidence type="ECO:0000256" key="1">
    <source>
        <dbReference type="ARBA" id="ARBA00005953"/>
    </source>
</evidence>
<reference evidence="4" key="1">
    <citation type="journal article" date="2022" name="Int. J. Syst. Evol. Microbiol.">
        <title>Anaeromyxobacter oryzae sp. nov., Anaeromyxobacter diazotrophicus sp. nov. and Anaeromyxobacter paludicola sp. nov., isolated from paddy soils.</title>
        <authorList>
            <person name="Itoh H."/>
            <person name="Xu Z."/>
            <person name="Mise K."/>
            <person name="Masuda Y."/>
            <person name="Ushijima N."/>
            <person name="Hayakawa C."/>
            <person name="Shiratori Y."/>
            <person name="Senoo K."/>
        </authorList>
    </citation>
    <scope>NUCLEOTIDE SEQUENCE [LARGE SCALE GENOMIC DNA]</scope>
    <source>
        <strain evidence="4">Red232</strain>
    </source>
</reference>
<evidence type="ECO:0000313" key="4">
    <source>
        <dbReference type="Proteomes" id="UP001162891"/>
    </source>
</evidence>
<evidence type="ECO:0008006" key="5">
    <source>
        <dbReference type="Google" id="ProtNLM"/>
    </source>
</evidence>
<dbReference type="EMBL" id="AP025591">
    <property type="protein sequence ID" value="BDG03171.1"/>
    <property type="molecule type" value="Genomic_DNA"/>
</dbReference>
<dbReference type="SUPFAM" id="SSF54637">
    <property type="entry name" value="Thioesterase/thiol ester dehydrase-isomerase"/>
    <property type="match status" value="1"/>
</dbReference>
<dbReference type="CDD" id="cd00586">
    <property type="entry name" value="4HBT"/>
    <property type="match status" value="1"/>
</dbReference>